<organism evidence="1 2">
    <name type="scientific">Daejeonella lutea</name>
    <dbReference type="NCBI Taxonomy" id="572036"/>
    <lineage>
        <taxon>Bacteria</taxon>
        <taxon>Pseudomonadati</taxon>
        <taxon>Bacteroidota</taxon>
        <taxon>Sphingobacteriia</taxon>
        <taxon>Sphingobacteriales</taxon>
        <taxon>Sphingobacteriaceae</taxon>
        <taxon>Daejeonella</taxon>
    </lineage>
</organism>
<dbReference type="RefSeq" id="WP_079703349.1">
    <property type="nucleotide sequence ID" value="NZ_FUYR01000003.1"/>
</dbReference>
<keyword evidence="2" id="KW-1185">Reference proteome</keyword>
<proteinExistence type="predicted"/>
<accession>A0A1T5E9S3</accession>
<evidence type="ECO:0008006" key="3">
    <source>
        <dbReference type="Google" id="ProtNLM"/>
    </source>
</evidence>
<protein>
    <recommendedName>
        <fullName evidence="3">Lipoprotein</fullName>
    </recommendedName>
</protein>
<dbReference type="AlphaFoldDB" id="A0A1T5E9S3"/>
<dbReference type="PROSITE" id="PS51257">
    <property type="entry name" value="PROKAR_LIPOPROTEIN"/>
    <property type="match status" value="1"/>
</dbReference>
<reference evidence="2" key="1">
    <citation type="submission" date="2017-02" db="EMBL/GenBank/DDBJ databases">
        <authorList>
            <person name="Varghese N."/>
            <person name="Submissions S."/>
        </authorList>
    </citation>
    <scope>NUCLEOTIDE SEQUENCE [LARGE SCALE GENOMIC DNA]</scope>
    <source>
        <strain evidence="2">DSM 22385</strain>
    </source>
</reference>
<dbReference type="EMBL" id="FUYR01000003">
    <property type="protein sequence ID" value="SKB80842.1"/>
    <property type="molecule type" value="Genomic_DNA"/>
</dbReference>
<evidence type="ECO:0000313" key="1">
    <source>
        <dbReference type="EMBL" id="SKB80842.1"/>
    </source>
</evidence>
<name>A0A1T5E9S3_9SPHI</name>
<evidence type="ECO:0000313" key="2">
    <source>
        <dbReference type="Proteomes" id="UP000189981"/>
    </source>
</evidence>
<gene>
    <name evidence="1" type="ORF">SAMN05661099_2828</name>
</gene>
<dbReference type="OrthoDB" id="1494523at2"/>
<sequence length="188" mass="21647">MKRLLTAFVFLFFISCNQTQEPPEVKSADSIVAPVPKSIEQVPATKEDPIEFIREKVEKINTMKLEKKHFEFVCDVKMMVDYFYVDGKIVKIAVDFGTLGDSYAREGYYYDSGKLIFNYEFVEGGPACEGCIKTDEYRSYILDDKVIKYLKNKSEASCRKCDFSLSSRQYKLLQARTAEEIKAILCPQ</sequence>
<dbReference type="Proteomes" id="UP000189981">
    <property type="component" value="Unassembled WGS sequence"/>
</dbReference>